<dbReference type="InterPro" id="IPR036890">
    <property type="entry name" value="HATPase_C_sf"/>
</dbReference>
<dbReference type="InterPro" id="IPR014790">
    <property type="entry name" value="MutL_C"/>
</dbReference>
<gene>
    <name evidence="5" type="primary">mutL</name>
    <name evidence="8" type="ORF">phytr_2830</name>
</gene>
<dbReference type="Proteomes" id="UP000241762">
    <property type="component" value="Chromosome"/>
</dbReference>
<dbReference type="GO" id="GO:0030983">
    <property type="term" value="F:mismatched DNA binding"/>
    <property type="evidence" value="ECO:0007669"/>
    <property type="project" value="InterPro"/>
</dbReference>
<dbReference type="InterPro" id="IPR013507">
    <property type="entry name" value="DNA_mismatch_S5_2-like"/>
</dbReference>
<dbReference type="InterPro" id="IPR002099">
    <property type="entry name" value="MutL/Mlh/PMS"/>
</dbReference>
<sequence>MPIIRLSENTVNLIAAGEVVERPSSVVKELIENSIDSGAKNINIYLEQSGKNLISVSDDGCGMSQEDMTLAIQRHTTSKLNEQDITDIKFFGFRGEALPSIASVSKMTIVSKAFGNDMAYQLQVVDNKAANIFEVAHNHGTQIRVQDLFGCIPARLKFLRSDQRELAACVDVVKKLALANPQIAFTLKHGSSILLKLSANSSLKERIEFILGKSFMTNAINVDFINDYIKVYGYIASPTYHKASSEQQFIFVNGRPVKDKLLSTCLKVAYQDYIVQGRFAPVVLFIEVPFKFVDVNVHPAKIEVRFQDMMLIKSTLIKSISEALERTIKEQYNLSPDLLGPQDIFSHSLNETSKAYVPSYANEPIFSFNQINELPKITSTSNKPLELFTVIQEEEMPISSKETEIEFTQSVFIDSNNPESSLGNAIAQLHNNYIVAQNSLGIIMIDQHAAHERIVYEQIKKEIKQHSLQGQKLLLPIVVELDSEKKVDFLLEQQEHLRSLALHFEKVGPKSLRVLEVPRIIKSTNVHQLIHDIADEVSEEEHEFSLTHLVEHIIETYACHHSIRSGQKLSVKEMNELLRQIENTPGAGQCCHGRPTYIFVSLKDIEKLFKRR</sequence>
<keyword evidence="9" id="KW-1185">Reference proteome</keyword>
<dbReference type="AlphaFoldDB" id="A0A2P1P7J5"/>
<dbReference type="NCBIfam" id="TIGR00585">
    <property type="entry name" value="mutl"/>
    <property type="match status" value="1"/>
</dbReference>
<dbReference type="Pfam" id="PF13589">
    <property type="entry name" value="HATPase_c_3"/>
    <property type="match status" value="1"/>
</dbReference>
<feature type="domain" description="MutL C-terminal dimerisation" evidence="6">
    <location>
        <begin position="425"/>
        <end position="569"/>
    </location>
</feature>
<dbReference type="InterPro" id="IPR014762">
    <property type="entry name" value="DNA_mismatch_repair_CS"/>
</dbReference>
<dbReference type="SMART" id="SM01340">
    <property type="entry name" value="DNA_mis_repair"/>
    <property type="match status" value="1"/>
</dbReference>
<evidence type="ECO:0000256" key="3">
    <source>
        <dbReference type="ARBA" id="ARBA00022763"/>
    </source>
</evidence>
<comment type="function">
    <text evidence="5">This protein is involved in the repair of mismatches in DNA. It is required for dam-dependent methyl-directed DNA mismatch repair. May act as a 'molecular matchmaker', a protein that promotes the formation of a stable complex between two or more DNA-binding proteins in an ATP-dependent manner without itself being part of a final effector complex.</text>
</comment>
<dbReference type="SUPFAM" id="SSF118116">
    <property type="entry name" value="DNA mismatch repair protein MutL"/>
    <property type="match status" value="1"/>
</dbReference>
<dbReference type="HAMAP" id="MF_00149">
    <property type="entry name" value="DNA_mis_repair"/>
    <property type="match status" value="1"/>
</dbReference>
<dbReference type="SUPFAM" id="SSF55874">
    <property type="entry name" value="ATPase domain of HSP90 chaperone/DNA topoisomerase II/histidine kinase"/>
    <property type="match status" value="1"/>
</dbReference>
<dbReference type="InterPro" id="IPR014721">
    <property type="entry name" value="Ribsml_uS5_D2-typ_fold_subgr"/>
</dbReference>
<dbReference type="Pfam" id="PF01119">
    <property type="entry name" value="DNA_mis_repair"/>
    <property type="match status" value="1"/>
</dbReference>
<dbReference type="InterPro" id="IPR020667">
    <property type="entry name" value="DNA_mismatch_repair_MutL"/>
</dbReference>
<dbReference type="PROSITE" id="PS00058">
    <property type="entry name" value="DNA_MISMATCH_REPAIR_1"/>
    <property type="match status" value="1"/>
</dbReference>
<dbReference type="GO" id="GO:0006298">
    <property type="term" value="P:mismatch repair"/>
    <property type="evidence" value="ECO:0007669"/>
    <property type="project" value="UniProtKB-UniRule"/>
</dbReference>
<dbReference type="InterPro" id="IPR038973">
    <property type="entry name" value="MutL/Mlh/Pms-like"/>
</dbReference>
<reference evidence="8 9" key="1">
    <citation type="submission" date="2018-03" db="EMBL/GenBank/DDBJ databases">
        <title>A gene transfer event suggests a long-term partnership between eustigmatophyte algae and a novel lineage of endosymbiotic bacteria.</title>
        <authorList>
            <person name="Yurchenko T."/>
            <person name="Sevcikova T."/>
            <person name="Pribyl P."/>
            <person name="El Karkouri K."/>
            <person name="Klimes V."/>
            <person name="Amaral R."/>
            <person name="Zbrankova V."/>
            <person name="Kim E."/>
            <person name="Raoult D."/>
            <person name="Santos L.M.A."/>
            <person name="Elias M."/>
        </authorList>
    </citation>
    <scope>NUCLEOTIDE SEQUENCE [LARGE SCALE GENOMIC DNA]</scope>
    <source>
        <strain evidence="8">CCALA 838</strain>
    </source>
</reference>
<dbReference type="CDD" id="cd16926">
    <property type="entry name" value="HATPase_MutL-MLH-PMS-like"/>
    <property type="match status" value="1"/>
</dbReference>
<evidence type="ECO:0000256" key="1">
    <source>
        <dbReference type="ARBA" id="ARBA00006082"/>
    </source>
</evidence>
<dbReference type="CDD" id="cd00782">
    <property type="entry name" value="MutL_Trans"/>
    <property type="match status" value="1"/>
</dbReference>
<evidence type="ECO:0000259" key="6">
    <source>
        <dbReference type="SMART" id="SM00853"/>
    </source>
</evidence>
<organism evidence="8 9">
    <name type="scientific">Candidatus Phycorickettsia trachydisci</name>
    <dbReference type="NCBI Taxonomy" id="2115978"/>
    <lineage>
        <taxon>Bacteria</taxon>
        <taxon>Pseudomonadati</taxon>
        <taxon>Pseudomonadota</taxon>
        <taxon>Alphaproteobacteria</taxon>
        <taxon>Rickettsiales</taxon>
        <taxon>Rickettsiaceae</taxon>
        <taxon>Candidatus Phycorickettsia</taxon>
    </lineage>
</organism>
<name>A0A2P1P7J5_9RICK</name>
<dbReference type="GO" id="GO:0032300">
    <property type="term" value="C:mismatch repair complex"/>
    <property type="evidence" value="ECO:0007669"/>
    <property type="project" value="InterPro"/>
</dbReference>
<feature type="domain" description="DNA mismatch repair protein S5" evidence="7">
    <location>
        <begin position="207"/>
        <end position="325"/>
    </location>
</feature>
<evidence type="ECO:0000313" key="8">
    <source>
        <dbReference type="EMBL" id="AVP87239.1"/>
    </source>
</evidence>
<dbReference type="Gene3D" id="3.30.230.10">
    <property type="match status" value="1"/>
</dbReference>
<dbReference type="SUPFAM" id="SSF54211">
    <property type="entry name" value="Ribosomal protein S5 domain 2-like"/>
    <property type="match status" value="1"/>
</dbReference>
<evidence type="ECO:0000259" key="7">
    <source>
        <dbReference type="SMART" id="SM01340"/>
    </source>
</evidence>
<dbReference type="GO" id="GO:0005524">
    <property type="term" value="F:ATP binding"/>
    <property type="evidence" value="ECO:0007669"/>
    <property type="project" value="InterPro"/>
</dbReference>
<comment type="similarity">
    <text evidence="1 5">Belongs to the DNA mismatch repair MutL/HexB family.</text>
</comment>
<dbReference type="InterPro" id="IPR020568">
    <property type="entry name" value="Ribosomal_Su5_D2-typ_SF"/>
</dbReference>
<dbReference type="OrthoDB" id="9763467at2"/>
<dbReference type="Gene3D" id="3.30.1370.100">
    <property type="entry name" value="MutL, C-terminal domain, regulatory subdomain"/>
    <property type="match status" value="1"/>
</dbReference>
<dbReference type="GO" id="GO:0016887">
    <property type="term" value="F:ATP hydrolysis activity"/>
    <property type="evidence" value="ECO:0007669"/>
    <property type="project" value="InterPro"/>
</dbReference>
<evidence type="ECO:0000256" key="4">
    <source>
        <dbReference type="ARBA" id="ARBA00023204"/>
    </source>
</evidence>
<protein>
    <recommendedName>
        <fullName evidence="2 5">DNA mismatch repair protein MutL</fullName>
    </recommendedName>
</protein>
<dbReference type="RefSeq" id="WP_106874107.1">
    <property type="nucleotide sequence ID" value="NZ_CP027845.1"/>
</dbReference>
<dbReference type="EMBL" id="CP027845">
    <property type="protein sequence ID" value="AVP87239.1"/>
    <property type="molecule type" value="Genomic_DNA"/>
</dbReference>
<evidence type="ECO:0000256" key="5">
    <source>
        <dbReference type="HAMAP-Rule" id="MF_00149"/>
    </source>
</evidence>
<dbReference type="KEGG" id="ptc:phytr_2830"/>
<dbReference type="InterPro" id="IPR042121">
    <property type="entry name" value="MutL_C_regsub"/>
</dbReference>
<dbReference type="InterPro" id="IPR042120">
    <property type="entry name" value="MutL_C_dimsub"/>
</dbReference>
<accession>A0A2P1P7J5</accession>
<dbReference type="PANTHER" id="PTHR10073">
    <property type="entry name" value="DNA MISMATCH REPAIR PROTEIN MLH, PMS, MUTL"/>
    <property type="match status" value="1"/>
</dbReference>
<dbReference type="Pfam" id="PF08676">
    <property type="entry name" value="MutL_C"/>
    <property type="match status" value="1"/>
</dbReference>
<dbReference type="GO" id="GO:0140664">
    <property type="term" value="F:ATP-dependent DNA damage sensor activity"/>
    <property type="evidence" value="ECO:0007669"/>
    <property type="project" value="InterPro"/>
</dbReference>
<dbReference type="FunFam" id="3.30.565.10:FF:000003">
    <property type="entry name" value="DNA mismatch repair endonuclease MutL"/>
    <property type="match status" value="1"/>
</dbReference>
<dbReference type="InterPro" id="IPR037198">
    <property type="entry name" value="MutL_C_sf"/>
</dbReference>
<evidence type="ECO:0000313" key="9">
    <source>
        <dbReference type="Proteomes" id="UP000241762"/>
    </source>
</evidence>
<dbReference type="Gene3D" id="3.30.1540.20">
    <property type="entry name" value="MutL, C-terminal domain, dimerisation subdomain"/>
    <property type="match status" value="1"/>
</dbReference>
<dbReference type="PANTHER" id="PTHR10073:SF12">
    <property type="entry name" value="DNA MISMATCH REPAIR PROTEIN MLH1"/>
    <property type="match status" value="1"/>
</dbReference>
<keyword evidence="4 5" id="KW-0234">DNA repair</keyword>
<keyword evidence="3 5" id="KW-0227">DNA damage</keyword>
<dbReference type="SMART" id="SM00853">
    <property type="entry name" value="MutL_C"/>
    <property type="match status" value="1"/>
</dbReference>
<evidence type="ECO:0000256" key="2">
    <source>
        <dbReference type="ARBA" id="ARBA00021975"/>
    </source>
</evidence>
<dbReference type="Gene3D" id="3.30.565.10">
    <property type="entry name" value="Histidine kinase-like ATPase, C-terminal domain"/>
    <property type="match status" value="1"/>
</dbReference>
<proteinExistence type="inferred from homology"/>